<protein>
    <submittedName>
        <fullName evidence="2">Uncharacterized protein</fullName>
    </submittedName>
</protein>
<organism evidence="2 3">
    <name type="scientific">Ephemerocybe angulata</name>
    <dbReference type="NCBI Taxonomy" id="980116"/>
    <lineage>
        <taxon>Eukaryota</taxon>
        <taxon>Fungi</taxon>
        <taxon>Dikarya</taxon>
        <taxon>Basidiomycota</taxon>
        <taxon>Agaricomycotina</taxon>
        <taxon>Agaricomycetes</taxon>
        <taxon>Agaricomycetidae</taxon>
        <taxon>Agaricales</taxon>
        <taxon>Agaricineae</taxon>
        <taxon>Psathyrellaceae</taxon>
        <taxon>Ephemerocybe</taxon>
    </lineage>
</organism>
<keyword evidence="3" id="KW-1185">Reference proteome</keyword>
<reference evidence="2 3" key="1">
    <citation type="submission" date="2020-07" db="EMBL/GenBank/DDBJ databases">
        <title>Comparative genomics of pyrophilous fungi reveals a link between fire events and developmental genes.</title>
        <authorList>
            <consortium name="DOE Joint Genome Institute"/>
            <person name="Steindorff A.S."/>
            <person name="Carver A."/>
            <person name="Calhoun S."/>
            <person name="Stillman K."/>
            <person name="Liu H."/>
            <person name="Lipzen A."/>
            <person name="Pangilinan J."/>
            <person name="Labutti K."/>
            <person name="Bruns T.D."/>
            <person name="Grigoriev I.V."/>
        </authorList>
    </citation>
    <scope>NUCLEOTIDE SEQUENCE [LARGE SCALE GENOMIC DNA]</scope>
    <source>
        <strain evidence="2 3">CBS 144469</strain>
    </source>
</reference>
<dbReference type="EMBL" id="JACGCI010000002">
    <property type="protein sequence ID" value="KAF6765750.1"/>
    <property type="molecule type" value="Genomic_DNA"/>
</dbReference>
<proteinExistence type="predicted"/>
<gene>
    <name evidence="2" type="ORF">DFP72DRAFT_769246</name>
</gene>
<feature type="transmembrane region" description="Helical" evidence="1">
    <location>
        <begin position="63"/>
        <end position="84"/>
    </location>
</feature>
<evidence type="ECO:0000313" key="3">
    <source>
        <dbReference type="Proteomes" id="UP000521943"/>
    </source>
</evidence>
<comment type="caution">
    <text evidence="2">The sequence shown here is derived from an EMBL/GenBank/DDBJ whole genome shotgun (WGS) entry which is preliminary data.</text>
</comment>
<name>A0A8H6IHG0_9AGAR</name>
<keyword evidence="1" id="KW-0472">Membrane</keyword>
<dbReference type="OrthoDB" id="2774821at2759"/>
<feature type="non-terminal residue" evidence="2">
    <location>
        <position position="1"/>
    </location>
</feature>
<feature type="non-terminal residue" evidence="2">
    <location>
        <position position="120"/>
    </location>
</feature>
<dbReference type="Proteomes" id="UP000521943">
    <property type="component" value="Unassembled WGS sequence"/>
</dbReference>
<keyword evidence="1" id="KW-0812">Transmembrane</keyword>
<dbReference type="AlphaFoldDB" id="A0A8H6IHG0"/>
<evidence type="ECO:0000313" key="2">
    <source>
        <dbReference type="EMBL" id="KAF6765750.1"/>
    </source>
</evidence>
<accession>A0A8H6IHG0</accession>
<keyword evidence="1" id="KW-1133">Transmembrane helix</keyword>
<evidence type="ECO:0000256" key="1">
    <source>
        <dbReference type="SAM" id="Phobius"/>
    </source>
</evidence>
<sequence>FPHIEDATISSIINHTFDPYHLWKLDPRLKNNPQKRTLQLVGSSLELASDELSLKEFKDLPSLFIPLTIYFEVLVFYVPGQAGAKLAMLFMRYLAILHDYSADYTLAALVRYHIDFAYAR</sequence>